<reference evidence="1 2" key="1">
    <citation type="submission" date="2020-08" db="EMBL/GenBank/DDBJ databases">
        <title>Genomic Encyclopedia of Type Strains, Phase IV (KMG-IV): sequencing the most valuable type-strain genomes for metagenomic binning, comparative biology and taxonomic classification.</title>
        <authorList>
            <person name="Goeker M."/>
        </authorList>
    </citation>
    <scope>NUCLEOTIDE SEQUENCE [LARGE SCALE GENOMIC DNA]</scope>
    <source>
        <strain evidence="1 2">DSM 29853</strain>
    </source>
</reference>
<gene>
    <name evidence="1" type="ORF">GGR23_004579</name>
</gene>
<dbReference type="AlphaFoldDB" id="A0A7W6J9M9"/>
<accession>A0A7W6J9M9</accession>
<dbReference type="RefSeq" id="WP_183368541.1">
    <property type="nucleotide sequence ID" value="NZ_JACIEZ010000020.1"/>
</dbReference>
<name>A0A7W6J9M9_9HYPH</name>
<keyword evidence="1" id="KW-0560">Oxidoreductase</keyword>
<sequence>MAGGEGIARIWRGRTLPERADVYQAYLYEHGVKKLKALGAREVQMLREDRLGECHFMVISWWPTRESMTSWAGEDPTRIRHLERDAELLIELPEAVQILEVAHRETERT</sequence>
<protein>
    <submittedName>
        <fullName evidence="1">Heme-degrading monooxygenase HmoA</fullName>
    </submittedName>
</protein>
<keyword evidence="2" id="KW-1185">Reference proteome</keyword>
<proteinExistence type="predicted"/>
<dbReference type="EMBL" id="JACIEZ010000020">
    <property type="protein sequence ID" value="MBB4067348.1"/>
    <property type="molecule type" value="Genomic_DNA"/>
</dbReference>
<comment type="caution">
    <text evidence="1">The sequence shown here is derived from an EMBL/GenBank/DDBJ whole genome shotgun (WGS) entry which is preliminary data.</text>
</comment>
<dbReference type="GO" id="GO:0004497">
    <property type="term" value="F:monooxygenase activity"/>
    <property type="evidence" value="ECO:0007669"/>
    <property type="project" value="UniProtKB-KW"/>
</dbReference>
<evidence type="ECO:0000313" key="1">
    <source>
        <dbReference type="EMBL" id="MBB4067348.1"/>
    </source>
</evidence>
<dbReference type="Proteomes" id="UP000528286">
    <property type="component" value="Unassembled WGS sequence"/>
</dbReference>
<evidence type="ECO:0000313" key="2">
    <source>
        <dbReference type="Proteomes" id="UP000528286"/>
    </source>
</evidence>
<keyword evidence="1" id="KW-0503">Monooxygenase</keyword>
<organism evidence="1 2">
    <name type="scientific">Gellertiella hungarica</name>
    <dbReference type="NCBI Taxonomy" id="1572859"/>
    <lineage>
        <taxon>Bacteria</taxon>
        <taxon>Pseudomonadati</taxon>
        <taxon>Pseudomonadota</taxon>
        <taxon>Alphaproteobacteria</taxon>
        <taxon>Hyphomicrobiales</taxon>
        <taxon>Rhizobiaceae</taxon>
        <taxon>Gellertiella</taxon>
    </lineage>
</organism>